<dbReference type="AlphaFoldDB" id="A0A8S0W0V4"/>
<keyword evidence="4" id="KW-1185">Reference proteome</keyword>
<protein>
    <submittedName>
        <fullName evidence="3">Uncharacterized protein</fullName>
    </submittedName>
</protein>
<proteinExistence type="predicted"/>
<reference evidence="3 4" key="1">
    <citation type="submission" date="2020-01" db="EMBL/GenBank/DDBJ databases">
        <authorList>
            <person name="Gupta K D."/>
        </authorList>
    </citation>
    <scope>NUCLEOTIDE SEQUENCE [LARGE SCALE GENOMIC DNA]</scope>
</reference>
<organism evidence="3 4">
    <name type="scientific">Cyclocybe aegerita</name>
    <name type="common">Black poplar mushroom</name>
    <name type="synonym">Agrocybe aegerita</name>
    <dbReference type="NCBI Taxonomy" id="1973307"/>
    <lineage>
        <taxon>Eukaryota</taxon>
        <taxon>Fungi</taxon>
        <taxon>Dikarya</taxon>
        <taxon>Basidiomycota</taxon>
        <taxon>Agaricomycotina</taxon>
        <taxon>Agaricomycetes</taxon>
        <taxon>Agaricomycetidae</taxon>
        <taxon>Agaricales</taxon>
        <taxon>Agaricineae</taxon>
        <taxon>Bolbitiaceae</taxon>
        <taxon>Cyclocybe</taxon>
    </lineage>
</organism>
<feature type="chain" id="PRO_5035757830" evidence="2">
    <location>
        <begin position="21"/>
        <end position="243"/>
    </location>
</feature>
<gene>
    <name evidence="3" type="ORF">AAE3_LOCUS914</name>
</gene>
<feature type="compositionally biased region" description="Low complexity" evidence="1">
    <location>
        <begin position="226"/>
        <end position="243"/>
    </location>
</feature>
<keyword evidence="2" id="KW-0732">Signal</keyword>
<feature type="signal peptide" evidence="2">
    <location>
        <begin position="1"/>
        <end position="20"/>
    </location>
</feature>
<dbReference type="Proteomes" id="UP000467700">
    <property type="component" value="Unassembled WGS sequence"/>
</dbReference>
<name>A0A8S0W0V4_CYCAE</name>
<evidence type="ECO:0000313" key="3">
    <source>
        <dbReference type="EMBL" id="CAA7258481.1"/>
    </source>
</evidence>
<evidence type="ECO:0000256" key="2">
    <source>
        <dbReference type="SAM" id="SignalP"/>
    </source>
</evidence>
<accession>A0A8S0W0V4</accession>
<feature type="region of interest" description="Disordered" evidence="1">
    <location>
        <begin position="215"/>
        <end position="243"/>
    </location>
</feature>
<evidence type="ECO:0000313" key="4">
    <source>
        <dbReference type="Proteomes" id="UP000467700"/>
    </source>
</evidence>
<dbReference type="EMBL" id="CACVBS010000002">
    <property type="protein sequence ID" value="CAA7258481.1"/>
    <property type="molecule type" value="Genomic_DNA"/>
</dbReference>
<evidence type="ECO:0000256" key="1">
    <source>
        <dbReference type="SAM" id="MobiDB-lite"/>
    </source>
</evidence>
<sequence length="243" mass="25614">MVQITSSVLLAALLAAPSLAAPITADYENLSARDPRIRTALRAVGKHITSNRVAAVADVAAAAGTITATTKSGLPATSRLWKISGGAVKVAAWALSGRELDELDLSERDLKLLDELIAREPTFRAIARKVKKVFTSGRVGAAADVAGAAATVTAASQQPQKREKFDDFELSARELEDLEELALREPTFRAIAKRVKISPPRGSALPPTLLVLALPSPPPGSKHENSLSSSPATTPLTSSINWI</sequence>
<comment type="caution">
    <text evidence="3">The sequence shown here is derived from an EMBL/GenBank/DDBJ whole genome shotgun (WGS) entry which is preliminary data.</text>
</comment>